<feature type="compositionally biased region" description="Basic residues" evidence="1">
    <location>
        <begin position="185"/>
        <end position="195"/>
    </location>
</feature>
<comment type="caution">
    <text evidence="2">The sequence shown here is derived from an EMBL/GenBank/DDBJ whole genome shotgun (WGS) entry which is preliminary data.</text>
</comment>
<dbReference type="AlphaFoldDB" id="A0AAP0Q6T8"/>
<name>A0AAP0Q6T8_9MAGN</name>
<evidence type="ECO:0000313" key="2">
    <source>
        <dbReference type="EMBL" id="KAK9168998.1"/>
    </source>
</evidence>
<proteinExistence type="predicted"/>
<evidence type="ECO:0000256" key="1">
    <source>
        <dbReference type="SAM" id="MobiDB-lite"/>
    </source>
</evidence>
<feature type="region of interest" description="Disordered" evidence="1">
    <location>
        <begin position="127"/>
        <end position="147"/>
    </location>
</feature>
<sequence>MKELRSEMKLMFRGLAQMIEELFMREQESGSATQIRPQGGGYTPDPPDPPQSGEFDPSAESSVRRGQSYRSGSEVRKIKMPTCDGENPLVWLNQAEHYFALHEMSELSKLRAARICLIGLLRSGYRTRNRRRRSSGGQSCEPSYADDLQRPTPYTFVVRSLLSSRTPQSPSIGRGLGFLSERSSRTKRNRWRRKA</sequence>
<evidence type="ECO:0000313" key="3">
    <source>
        <dbReference type="Proteomes" id="UP001420932"/>
    </source>
</evidence>
<feature type="region of interest" description="Disordered" evidence="1">
    <location>
        <begin position="26"/>
        <end position="80"/>
    </location>
</feature>
<reference evidence="2 3" key="1">
    <citation type="submission" date="2024-01" db="EMBL/GenBank/DDBJ databases">
        <title>Genome assemblies of Stephania.</title>
        <authorList>
            <person name="Yang L."/>
        </authorList>
    </citation>
    <scope>NUCLEOTIDE SEQUENCE [LARGE SCALE GENOMIC DNA]</scope>
    <source>
        <strain evidence="2">YNDBR</strain>
        <tissue evidence="2">Leaf</tissue>
    </source>
</reference>
<protein>
    <submittedName>
        <fullName evidence="2">Uncharacterized protein</fullName>
    </submittedName>
</protein>
<feature type="region of interest" description="Disordered" evidence="1">
    <location>
        <begin position="165"/>
        <end position="195"/>
    </location>
</feature>
<dbReference type="Proteomes" id="UP001420932">
    <property type="component" value="Unassembled WGS sequence"/>
</dbReference>
<dbReference type="EMBL" id="JBBNAF010000001">
    <property type="protein sequence ID" value="KAK9168998.1"/>
    <property type="molecule type" value="Genomic_DNA"/>
</dbReference>
<keyword evidence="3" id="KW-1185">Reference proteome</keyword>
<accession>A0AAP0Q6T8</accession>
<feature type="compositionally biased region" description="Polar residues" evidence="1">
    <location>
        <begin position="59"/>
        <end position="71"/>
    </location>
</feature>
<gene>
    <name evidence="2" type="ORF">Syun_001138</name>
</gene>
<organism evidence="2 3">
    <name type="scientific">Stephania yunnanensis</name>
    <dbReference type="NCBI Taxonomy" id="152371"/>
    <lineage>
        <taxon>Eukaryota</taxon>
        <taxon>Viridiplantae</taxon>
        <taxon>Streptophyta</taxon>
        <taxon>Embryophyta</taxon>
        <taxon>Tracheophyta</taxon>
        <taxon>Spermatophyta</taxon>
        <taxon>Magnoliopsida</taxon>
        <taxon>Ranunculales</taxon>
        <taxon>Menispermaceae</taxon>
        <taxon>Menispermoideae</taxon>
        <taxon>Cissampelideae</taxon>
        <taxon>Stephania</taxon>
    </lineage>
</organism>